<proteinExistence type="predicted"/>
<dbReference type="Pfam" id="PF05056">
    <property type="entry name" value="DUF674"/>
    <property type="match status" value="2"/>
</dbReference>
<name>A0AA38W714_9ASTR</name>
<gene>
    <name evidence="1" type="ORF">OSB04_015032</name>
</gene>
<accession>A0AA38W714</accession>
<evidence type="ECO:0000313" key="1">
    <source>
        <dbReference type="EMBL" id="KAJ9550987.1"/>
    </source>
</evidence>
<evidence type="ECO:0000313" key="2">
    <source>
        <dbReference type="Proteomes" id="UP001172457"/>
    </source>
</evidence>
<comment type="caution">
    <text evidence="1">The sequence shown here is derived from an EMBL/GenBank/DDBJ whole genome shotgun (WGS) entry which is preliminary data.</text>
</comment>
<sequence length="414" mass="46428">MASKTTNEAKISIKVLVDTEKNRVVYAEADHNFVDVLFSFMTLPMGAIVRLLGKQDDTKFESLGSLNNLHQSLVDLPVNYFSTEECKFVLLNPASSSYDNCRKLKLNIDDTGPMKYFACYDWNHNYFSKFVVLAISDTTVCQFCDEELPLGLCEIRCKYAICGDNDGSLSSGVFVSDATNFIVTDDLRVMPYSLESCIQLLKDAGIADTSHLEERTVNICREQAYIVASNTRTTTMNTHTHTCTPPRRNRASKGSLLIRRCLGPAYAGPRTQPQSLIGLGVAHLGFHFQVLDLLRLSLSFDSSLTHLVLHKTQPFPDFVLGNFDPFTLITKEGVSESPKIFLEVFLQKSTGKFLFAEAEEDFVEFVFGFLAISLGTVIGTLLDGACWDNDQDREDYFRLKLRIEDNAEIADNDR</sequence>
<organism evidence="1 2">
    <name type="scientific">Centaurea solstitialis</name>
    <name type="common">yellow star-thistle</name>
    <dbReference type="NCBI Taxonomy" id="347529"/>
    <lineage>
        <taxon>Eukaryota</taxon>
        <taxon>Viridiplantae</taxon>
        <taxon>Streptophyta</taxon>
        <taxon>Embryophyta</taxon>
        <taxon>Tracheophyta</taxon>
        <taxon>Spermatophyta</taxon>
        <taxon>Magnoliopsida</taxon>
        <taxon>eudicotyledons</taxon>
        <taxon>Gunneridae</taxon>
        <taxon>Pentapetalae</taxon>
        <taxon>asterids</taxon>
        <taxon>campanulids</taxon>
        <taxon>Asterales</taxon>
        <taxon>Asteraceae</taxon>
        <taxon>Carduoideae</taxon>
        <taxon>Cardueae</taxon>
        <taxon>Centaureinae</taxon>
        <taxon>Centaurea</taxon>
    </lineage>
</organism>
<keyword evidence="2" id="KW-1185">Reference proteome</keyword>
<reference evidence="1" key="1">
    <citation type="submission" date="2023-03" db="EMBL/GenBank/DDBJ databases">
        <title>Chromosome-scale reference genome and RAD-based genetic map of yellow starthistle (Centaurea solstitialis) reveal putative structural variation and QTLs associated with invader traits.</title>
        <authorList>
            <person name="Reatini B."/>
            <person name="Cang F.A."/>
            <person name="Jiang Q."/>
            <person name="Mckibben M.T.W."/>
            <person name="Barker M.S."/>
            <person name="Rieseberg L.H."/>
            <person name="Dlugosch K.M."/>
        </authorList>
    </citation>
    <scope>NUCLEOTIDE SEQUENCE</scope>
    <source>
        <strain evidence="1">CAN-66</strain>
        <tissue evidence="1">Leaf</tissue>
    </source>
</reference>
<protein>
    <submittedName>
        <fullName evidence="1">Uncharacterized protein</fullName>
    </submittedName>
</protein>
<dbReference type="AlphaFoldDB" id="A0AA38W714"/>
<dbReference type="InterPro" id="IPR007750">
    <property type="entry name" value="DUF674"/>
</dbReference>
<dbReference type="EMBL" id="JARYMX010000004">
    <property type="protein sequence ID" value="KAJ9550987.1"/>
    <property type="molecule type" value="Genomic_DNA"/>
</dbReference>
<dbReference type="PANTHER" id="PTHR33103">
    <property type="entry name" value="OS01G0153900 PROTEIN"/>
    <property type="match status" value="1"/>
</dbReference>
<feature type="non-terminal residue" evidence="1">
    <location>
        <position position="414"/>
    </location>
</feature>
<dbReference type="Proteomes" id="UP001172457">
    <property type="component" value="Chromosome 4"/>
</dbReference>
<dbReference type="PANTHER" id="PTHR33103:SF27">
    <property type="entry name" value="OS04G0594700 PROTEIN"/>
    <property type="match status" value="1"/>
</dbReference>